<evidence type="ECO:0000313" key="3">
    <source>
        <dbReference type="Proteomes" id="UP000633263"/>
    </source>
</evidence>
<evidence type="ECO:0008006" key="4">
    <source>
        <dbReference type="Google" id="ProtNLM"/>
    </source>
</evidence>
<gene>
    <name evidence="2" type="ORF">GCM10009083_23710</name>
</gene>
<keyword evidence="1" id="KW-0732">Signal</keyword>
<evidence type="ECO:0000313" key="2">
    <source>
        <dbReference type="EMBL" id="GGJ06025.1"/>
    </source>
</evidence>
<dbReference type="RefSeq" id="WP_229710497.1">
    <property type="nucleotide sequence ID" value="NZ_BMNN01000005.1"/>
</dbReference>
<evidence type="ECO:0000256" key="1">
    <source>
        <dbReference type="SAM" id="SignalP"/>
    </source>
</evidence>
<protein>
    <recommendedName>
        <fullName evidence="4">Outer membrane protein with glycine zipper</fullName>
    </recommendedName>
</protein>
<keyword evidence="3" id="KW-1185">Reference proteome</keyword>
<accession>A0ABQ2CS65</accession>
<feature type="signal peptide" evidence="1">
    <location>
        <begin position="1"/>
        <end position="25"/>
    </location>
</feature>
<organism evidence="2 3">
    <name type="scientific">Halopseudomonas pertucinogena</name>
    <dbReference type="NCBI Taxonomy" id="86175"/>
    <lineage>
        <taxon>Bacteria</taxon>
        <taxon>Pseudomonadati</taxon>
        <taxon>Pseudomonadota</taxon>
        <taxon>Gammaproteobacteria</taxon>
        <taxon>Pseudomonadales</taxon>
        <taxon>Pseudomonadaceae</taxon>
        <taxon>Halopseudomonas</taxon>
    </lineage>
</organism>
<dbReference type="EMBL" id="BMNN01000005">
    <property type="protein sequence ID" value="GGJ06025.1"/>
    <property type="molecule type" value="Genomic_DNA"/>
</dbReference>
<name>A0ABQ2CS65_9GAMM</name>
<comment type="caution">
    <text evidence="2">The sequence shown here is derived from an EMBL/GenBank/DDBJ whole genome shotgun (WGS) entry which is preliminary data.</text>
</comment>
<proteinExistence type="predicted"/>
<reference evidence="3" key="1">
    <citation type="journal article" date="2019" name="Int. J. Syst. Evol. Microbiol.">
        <title>The Global Catalogue of Microorganisms (GCM) 10K type strain sequencing project: providing services to taxonomists for standard genome sequencing and annotation.</title>
        <authorList>
            <consortium name="The Broad Institute Genomics Platform"/>
            <consortium name="The Broad Institute Genome Sequencing Center for Infectious Disease"/>
            <person name="Wu L."/>
            <person name="Ma J."/>
        </authorList>
    </citation>
    <scope>NUCLEOTIDE SEQUENCE [LARGE SCALE GENOMIC DNA]</scope>
    <source>
        <strain evidence="3">JCM 11590</strain>
    </source>
</reference>
<dbReference type="Proteomes" id="UP000633263">
    <property type="component" value="Unassembled WGS sequence"/>
</dbReference>
<feature type="chain" id="PRO_5047482216" description="Outer membrane protein with glycine zipper" evidence="1">
    <location>
        <begin position="26"/>
        <end position="121"/>
    </location>
</feature>
<sequence length="121" mass="12052">MKYLKGMLVPVVVLGVVLGAAKVSAAEVVGEAADTTAGAGVGASTGLMIGGAAGGPLGALAGAGAGWLLGKVVQQAVGLEERAYEVRGDDGQIRTVRSPKAGFGIGEQVEHRGNRLYALEH</sequence>